<dbReference type="PATRIC" id="fig|1423788.3.peg.1452"/>
<dbReference type="Gene3D" id="1.10.150.130">
    <property type="match status" value="1"/>
</dbReference>
<organism evidence="5 6">
    <name type="scientific">Companilactobacillus bobalius DSM 19674</name>
    <dbReference type="NCBI Taxonomy" id="1423788"/>
    <lineage>
        <taxon>Bacteria</taxon>
        <taxon>Bacillati</taxon>
        <taxon>Bacillota</taxon>
        <taxon>Bacilli</taxon>
        <taxon>Lactobacillales</taxon>
        <taxon>Lactobacillaceae</taxon>
        <taxon>Companilactobacillus</taxon>
        <taxon>Companilactobacillus bobalius</taxon>
    </lineage>
</organism>
<evidence type="ECO:0000256" key="1">
    <source>
        <dbReference type="ARBA" id="ARBA00008857"/>
    </source>
</evidence>
<dbReference type="OrthoDB" id="9803188at2"/>
<sequence length="382" mass="44491">MQNQLSVSRRFANNAEMYYRAEDGSTRKISRQNLIKKVRGMTFYDYYKWFIATEKEGKVRGVTLDKYLASLEQIKKIAPDMLLIDLENNRQNLQFILDGYGKTHQRLTVMDFRTQIGAGLGFAVDDGYIRGYAKTGIVIHSVEETWTPEQRAAVKQKVKAFSATQFNKFKSYIDFKLDAMLDQEPIYHGEDYTKSAKGRGQSSSYQMYYMLYAVLIHTGARFAEALGFRYTDVERDYLNISKTWNYRKPEGEFQNTKNVGSIRHITIDETLYSLLKKYYQFKEKYDIPNDPSRPLINEGVRIFNSTVNNQLELIENHLGLPRLTAHKLRHSYASYLLYQDIQPQIVARQLGHTDTSMLFKVYAHILEEKKRASDEKIKGLLS</sequence>
<evidence type="ECO:0000256" key="2">
    <source>
        <dbReference type="ARBA" id="ARBA00023125"/>
    </source>
</evidence>
<dbReference type="Gene3D" id="1.10.443.10">
    <property type="entry name" value="Intergrase catalytic core"/>
    <property type="match status" value="1"/>
</dbReference>
<dbReference type="PROSITE" id="PS51898">
    <property type="entry name" value="TYR_RECOMBINASE"/>
    <property type="match status" value="1"/>
</dbReference>
<keyword evidence="2" id="KW-0238">DNA-binding</keyword>
<protein>
    <submittedName>
        <fullName evidence="5">Phage family integrase</fullName>
    </submittedName>
</protein>
<dbReference type="InterPro" id="IPR011010">
    <property type="entry name" value="DNA_brk_join_enz"/>
</dbReference>
<dbReference type="InterPro" id="IPR002104">
    <property type="entry name" value="Integrase_catalytic"/>
</dbReference>
<comment type="caution">
    <text evidence="5">The sequence shown here is derived from an EMBL/GenBank/DDBJ whole genome shotgun (WGS) entry which is preliminary data.</text>
</comment>
<accession>A0A0R1KJC0</accession>
<dbReference type="Proteomes" id="UP000051515">
    <property type="component" value="Unassembled WGS sequence"/>
</dbReference>
<dbReference type="AlphaFoldDB" id="A0A0R1KJC0"/>
<gene>
    <name evidence="5" type="ORF">FC78_GL001408</name>
</gene>
<name>A0A0R1KJC0_9LACO</name>
<dbReference type="InterPro" id="IPR013762">
    <property type="entry name" value="Integrase-like_cat_sf"/>
</dbReference>
<dbReference type="CDD" id="cd01189">
    <property type="entry name" value="INT_ICEBs1_C_like"/>
    <property type="match status" value="1"/>
</dbReference>
<keyword evidence="6" id="KW-1185">Reference proteome</keyword>
<proteinExistence type="inferred from homology"/>
<evidence type="ECO:0000313" key="6">
    <source>
        <dbReference type="Proteomes" id="UP000051515"/>
    </source>
</evidence>
<dbReference type="InterPro" id="IPR050090">
    <property type="entry name" value="Tyrosine_recombinase_XerCD"/>
</dbReference>
<dbReference type="Pfam" id="PF00589">
    <property type="entry name" value="Phage_integrase"/>
    <property type="match status" value="1"/>
</dbReference>
<dbReference type="PANTHER" id="PTHR30349">
    <property type="entry name" value="PHAGE INTEGRASE-RELATED"/>
    <property type="match status" value="1"/>
</dbReference>
<dbReference type="EMBL" id="AZDY01000036">
    <property type="protein sequence ID" value="KRK83452.1"/>
    <property type="molecule type" value="Genomic_DNA"/>
</dbReference>
<feature type="domain" description="Tyr recombinase" evidence="4">
    <location>
        <begin position="176"/>
        <end position="375"/>
    </location>
</feature>
<evidence type="ECO:0000259" key="4">
    <source>
        <dbReference type="PROSITE" id="PS51898"/>
    </source>
</evidence>
<dbReference type="GO" id="GO:0003677">
    <property type="term" value="F:DNA binding"/>
    <property type="evidence" value="ECO:0007669"/>
    <property type="project" value="UniProtKB-KW"/>
</dbReference>
<dbReference type="RefSeq" id="WP_056951582.1">
    <property type="nucleotide sequence ID" value="NZ_AZDY01000036.1"/>
</dbReference>
<dbReference type="STRING" id="1423788.FC78_GL001408"/>
<dbReference type="SUPFAM" id="SSF56349">
    <property type="entry name" value="DNA breaking-rejoining enzymes"/>
    <property type="match status" value="1"/>
</dbReference>
<keyword evidence="3" id="KW-0233">DNA recombination</keyword>
<dbReference type="GO" id="GO:0006310">
    <property type="term" value="P:DNA recombination"/>
    <property type="evidence" value="ECO:0007669"/>
    <property type="project" value="UniProtKB-KW"/>
</dbReference>
<evidence type="ECO:0000256" key="3">
    <source>
        <dbReference type="ARBA" id="ARBA00023172"/>
    </source>
</evidence>
<comment type="similarity">
    <text evidence="1">Belongs to the 'phage' integrase family.</text>
</comment>
<dbReference type="InterPro" id="IPR010998">
    <property type="entry name" value="Integrase_recombinase_N"/>
</dbReference>
<dbReference type="PANTHER" id="PTHR30349:SF64">
    <property type="entry name" value="PROPHAGE INTEGRASE INTD-RELATED"/>
    <property type="match status" value="1"/>
</dbReference>
<dbReference type="GO" id="GO:0015074">
    <property type="term" value="P:DNA integration"/>
    <property type="evidence" value="ECO:0007669"/>
    <property type="project" value="InterPro"/>
</dbReference>
<evidence type="ECO:0000313" key="5">
    <source>
        <dbReference type="EMBL" id="KRK83452.1"/>
    </source>
</evidence>
<reference evidence="5 6" key="1">
    <citation type="journal article" date="2015" name="Genome Announc.">
        <title>Expanding the biotechnology potential of lactobacilli through comparative genomics of 213 strains and associated genera.</title>
        <authorList>
            <person name="Sun Z."/>
            <person name="Harris H.M."/>
            <person name="McCann A."/>
            <person name="Guo C."/>
            <person name="Argimon S."/>
            <person name="Zhang W."/>
            <person name="Yang X."/>
            <person name="Jeffery I.B."/>
            <person name="Cooney J.C."/>
            <person name="Kagawa T.F."/>
            <person name="Liu W."/>
            <person name="Song Y."/>
            <person name="Salvetti E."/>
            <person name="Wrobel A."/>
            <person name="Rasinkangas P."/>
            <person name="Parkhill J."/>
            <person name="Rea M.C."/>
            <person name="O'Sullivan O."/>
            <person name="Ritari J."/>
            <person name="Douillard F.P."/>
            <person name="Paul Ross R."/>
            <person name="Yang R."/>
            <person name="Briner A.E."/>
            <person name="Felis G.E."/>
            <person name="de Vos W.M."/>
            <person name="Barrangou R."/>
            <person name="Klaenhammer T.R."/>
            <person name="Caufield P.W."/>
            <person name="Cui Y."/>
            <person name="Zhang H."/>
            <person name="O'Toole P.W."/>
        </authorList>
    </citation>
    <scope>NUCLEOTIDE SEQUENCE [LARGE SCALE GENOMIC DNA]</scope>
    <source>
        <strain evidence="5 6">DSM 19674</strain>
    </source>
</reference>